<gene>
    <name evidence="5" type="ORF">AMS68_000971</name>
</gene>
<evidence type="ECO:0000313" key="6">
    <source>
        <dbReference type="Proteomes" id="UP000503462"/>
    </source>
</evidence>
<dbReference type="InterPro" id="IPR050936">
    <property type="entry name" value="AP-1-like"/>
</dbReference>
<evidence type="ECO:0000256" key="2">
    <source>
        <dbReference type="ARBA" id="ARBA00023242"/>
    </source>
</evidence>
<comment type="subcellular location">
    <subcellularLocation>
        <location evidence="1">Nucleus</location>
    </subcellularLocation>
</comment>
<dbReference type="Proteomes" id="UP000503462">
    <property type="component" value="Chromosome 1"/>
</dbReference>
<dbReference type="OrthoDB" id="2285533at2759"/>
<evidence type="ECO:0000256" key="1">
    <source>
        <dbReference type="ARBA" id="ARBA00004123"/>
    </source>
</evidence>
<dbReference type="PANTHER" id="PTHR40621">
    <property type="entry name" value="TRANSCRIPTION FACTOR KAPC-RELATED"/>
    <property type="match status" value="1"/>
</dbReference>
<feature type="region of interest" description="Disordered" evidence="3">
    <location>
        <begin position="1"/>
        <end position="79"/>
    </location>
</feature>
<feature type="compositionally biased region" description="Polar residues" evidence="3">
    <location>
        <begin position="28"/>
        <end position="37"/>
    </location>
</feature>
<dbReference type="SUPFAM" id="SSF57959">
    <property type="entry name" value="Leucine zipper domain"/>
    <property type="match status" value="1"/>
</dbReference>
<evidence type="ECO:0000259" key="4">
    <source>
        <dbReference type="PROSITE" id="PS00036"/>
    </source>
</evidence>
<dbReference type="PANTHER" id="PTHR40621:SF9">
    <property type="entry name" value="MEAB PROTEIN"/>
    <property type="match status" value="1"/>
</dbReference>
<feature type="domain" description="BZIP" evidence="4">
    <location>
        <begin position="69"/>
        <end position="83"/>
    </location>
</feature>
<reference evidence="5 6" key="1">
    <citation type="journal article" date="2016" name="Sci. Rep.">
        <title>Peltaster fructicola genome reveals evolution from an invasive phytopathogen to an ectophytic parasite.</title>
        <authorList>
            <person name="Xu C."/>
            <person name="Chen H."/>
            <person name="Gleason M.L."/>
            <person name="Xu J.R."/>
            <person name="Liu H."/>
            <person name="Zhang R."/>
            <person name="Sun G."/>
        </authorList>
    </citation>
    <scope>NUCLEOTIDE SEQUENCE [LARGE SCALE GENOMIC DNA]</scope>
    <source>
        <strain evidence="5 6">LNHT1506</strain>
    </source>
</reference>
<evidence type="ECO:0000256" key="3">
    <source>
        <dbReference type="SAM" id="MobiDB-lite"/>
    </source>
</evidence>
<dbReference type="CDD" id="cd14688">
    <property type="entry name" value="bZIP_YAP"/>
    <property type="match status" value="1"/>
</dbReference>
<accession>A0A6H0XL50</accession>
<sequence>MDDEMEDSRLAALDGDLTDPSKLERDGTPSSIGSSPDQDLEQDRHKDSNAPPLKRKGGRKPIYATSEERKQRNRQAQAAFRERRTEYIKTLELQLKQNEEIALRPCSRIIVLQQMSA</sequence>
<dbReference type="InterPro" id="IPR046347">
    <property type="entry name" value="bZIP_sf"/>
</dbReference>
<evidence type="ECO:0000313" key="5">
    <source>
        <dbReference type="EMBL" id="QIW95453.1"/>
    </source>
</evidence>
<dbReference type="GO" id="GO:0090575">
    <property type="term" value="C:RNA polymerase II transcription regulator complex"/>
    <property type="evidence" value="ECO:0007669"/>
    <property type="project" value="TreeGrafter"/>
</dbReference>
<protein>
    <recommendedName>
        <fullName evidence="4">BZIP domain-containing protein</fullName>
    </recommendedName>
</protein>
<proteinExistence type="predicted"/>
<dbReference type="PROSITE" id="PS00036">
    <property type="entry name" value="BZIP_BASIC"/>
    <property type="match status" value="1"/>
</dbReference>
<dbReference type="GO" id="GO:0001228">
    <property type="term" value="F:DNA-binding transcription activator activity, RNA polymerase II-specific"/>
    <property type="evidence" value="ECO:0007669"/>
    <property type="project" value="TreeGrafter"/>
</dbReference>
<keyword evidence="2" id="KW-0539">Nucleus</keyword>
<dbReference type="InterPro" id="IPR004827">
    <property type="entry name" value="bZIP"/>
</dbReference>
<name>A0A6H0XL50_9PEZI</name>
<dbReference type="EMBL" id="CP051139">
    <property type="protein sequence ID" value="QIW95453.1"/>
    <property type="molecule type" value="Genomic_DNA"/>
</dbReference>
<organism evidence="5 6">
    <name type="scientific">Peltaster fructicola</name>
    <dbReference type="NCBI Taxonomy" id="286661"/>
    <lineage>
        <taxon>Eukaryota</taxon>
        <taxon>Fungi</taxon>
        <taxon>Dikarya</taxon>
        <taxon>Ascomycota</taxon>
        <taxon>Pezizomycotina</taxon>
        <taxon>Dothideomycetes</taxon>
        <taxon>Dothideomycetes incertae sedis</taxon>
        <taxon>Peltaster</taxon>
    </lineage>
</organism>
<dbReference type="AlphaFoldDB" id="A0A6H0XL50"/>
<dbReference type="Gene3D" id="1.20.5.170">
    <property type="match status" value="1"/>
</dbReference>
<keyword evidence="6" id="KW-1185">Reference proteome</keyword>
<dbReference type="GO" id="GO:0000976">
    <property type="term" value="F:transcription cis-regulatory region binding"/>
    <property type="evidence" value="ECO:0007669"/>
    <property type="project" value="InterPro"/>
</dbReference>